<evidence type="ECO:0000313" key="2">
    <source>
        <dbReference type="EMBL" id="MBW8201189.1"/>
    </source>
</evidence>
<sequence length="487" mass="54032">MKKIVLFLLVILSACKDRKNAETIAIGGHGDSVAPIEHIEKNLVPVHYLTGSTYKKSIQQIMKADRIAGVSIAFVDNGKIAWQGTYGYSQLEDSTAVTPHTVFNGASLSKPVTAMAALRLVELGTLNLNENVNNYLEGWKVPENEFTAQEKVTLKRLMGHTAGFDRYVQSSFYPDEALPTITQMLTGAYPSVDPAVSLIYVPGEKQLYSNPGYSVMEKLIEDVTDKQFNTVLTELIFEPCGMTESSFEQPVPDRLTQQMATGYSNDLQPYPYKLFPYKAAGGIWTTPTDLAKFLATVLKDHQLGSNTILSQQMTDSIFAKSPTRLGFAKIYHDESQDVLIEHWGSNSGFTCYMVASPKHNQALVIMTNSDNGMSLMSYITRAMAVEYDWDFFQPVAYDPITLDASSLTRFTGTFTGGNEVLEFRVTAGELHLIAPMGTSLKLVPVAENSFIDANDQIRYDFLDNTDGEVGFVRMTKADGYNNDYIKQ</sequence>
<dbReference type="EMBL" id="JAHZSV010000026">
    <property type="protein sequence ID" value="MBW8201189.1"/>
    <property type="molecule type" value="Genomic_DNA"/>
</dbReference>
<gene>
    <name evidence="2" type="ORF">K1F36_15285</name>
</gene>
<feature type="domain" description="Beta-lactamase-related" evidence="1">
    <location>
        <begin position="57"/>
        <end position="382"/>
    </location>
</feature>
<dbReference type="InterPro" id="IPR050491">
    <property type="entry name" value="AmpC-like"/>
</dbReference>
<dbReference type="Gene3D" id="3.40.710.10">
    <property type="entry name" value="DD-peptidase/beta-lactamase superfamily"/>
    <property type="match status" value="1"/>
</dbReference>
<dbReference type="PROSITE" id="PS51257">
    <property type="entry name" value="PROKAR_LIPOPROTEIN"/>
    <property type="match status" value="1"/>
</dbReference>
<dbReference type="Pfam" id="PF00144">
    <property type="entry name" value="Beta-lactamase"/>
    <property type="match status" value="1"/>
</dbReference>
<dbReference type="PANTHER" id="PTHR46825">
    <property type="entry name" value="D-ALANYL-D-ALANINE-CARBOXYPEPTIDASE/ENDOPEPTIDASE AMPH"/>
    <property type="match status" value="1"/>
</dbReference>
<keyword evidence="3" id="KW-1185">Reference proteome</keyword>
<dbReference type="SUPFAM" id="SSF56601">
    <property type="entry name" value="beta-lactamase/transpeptidase-like"/>
    <property type="match status" value="1"/>
</dbReference>
<dbReference type="Proteomes" id="UP001196136">
    <property type="component" value="Unassembled WGS sequence"/>
</dbReference>
<reference evidence="2 3" key="1">
    <citation type="submission" date="2021-08" db="EMBL/GenBank/DDBJ databases">
        <title>Muricauda profundi sp. nov., a marine bacterium isolated from deep seawater of the Mariana Trench.</title>
        <authorList>
            <person name="Wei Y."/>
        </authorList>
    </citation>
    <scope>NUCLEOTIDE SEQUENCE [LARGE SCALE GENOMIC DNA]</scope>
    <source>
        <strain evidence="2 3">W52</strain>
    </source>
</reference>
<protein>
    <submittedName>
        <fullName evidence="2">Beta-lactamase family protein</fullName>
    </submittedName>
</protein>
<dbReference type="PANTHER" id="PTHR46825:SF12">
    <property type="entry name" value="PENICILLIN-BINDING PROTEIN 4"/>
    <property type="match status" value="1"/>
</dbReference>
<accession>A0ABS7EUA4</accession>
<comment type="caution">
    <text evidence="2">The sequence shown here is derived from an EMBL/GenBank/DDBJ whole genome shotgun (WGS) entry which is preliminary data.</text>
</comment>
<organism evidence="2 3">
    <name type="scientific">Flagellimonas abyssi</name>
    <dbReference type="NCBI Taxonomy" id="2864871"/>
    <lineage>
        <taxon>Bacteria</taxon>
        <taxon>Pseudomonadati</taxon>
        <taxon>Bacteroidota</taxon>
        <taxon>Flavobacteriia</taxon>
        <taxon>Flavobacteriales</taxon>
        <taxon>Flavobacteriaceae</taxon>
        <taxon>Flagellimonas</taxon>
    </lineage>
</organism>
<name>A0ABS7EUA4_9FLAO</name>
<dbReference type="InterPro" id="IPR012338">
    <property type="entry name" value="Beta-lactam/transpept-like"/>
</dbReference>
<dbReference type="InterPro" id="IPR001466">
    <property type="entry name" value="Beta-lactam-related"/>
</dbReference>
<evidence type="ECO:0000259" key="1">
    <source>
        <dbReference type="Pfam" id="PF00144"/>
    </source>
</evidence>
<proteinExistence type="predicted"/>
<evidence type="ECO:0000313" key="3">
    <source>
        <dbReference type="Proteomes" id="UP001196136"/>
    </source>
</evidence>
<dbReference type="RefSeq" id="WP_220114628.1">
    <property type="nucleotide sequence ID" value="NZ_JAHZSV010000026.1"/>
</dbReference>